<accession>G4Z633</accession>
<name>G4Z633_PHYSP</name>
<dbReference type="KEGG" id="psoj:PHYSODRAFT_329002"/>
<reference evidence="2 3" key="1">
    <citation type="journal article" date="2006" name="Science">
        <title>Phytophthora genome sequences uncover evolutionary origins and mechanisms of pathogenesis.</title>
        <authorList>
            <person name="Tyler B.M."/>
            <person name="Tripathy S."/>
            <person name="Zhang X."/>
            <person name="Dehal P."/>
            <person name="Jiang R.H."/>
            <person name="Aerts A."/>
            <person name="Arredondo F.D."/>
            <person name="Baxter L."/>
            <person name="Bensasson D."/>
            <person name="Beynon J.L."/>
            <person name="Chapman J."/>
            <person name="Damasceno C.M."/>
            <person name="Dorrance A.E."/>
            <person name="Dou D."/>
            <person name="Dickerman A.W."/>
            <person name="Dubchak I.L."/>
            <person name="Garbelotto M."/>
            <person name="Gijzen M."/>
            <person name="Gordon S.G."/>
            <person name="Govers F."/>
            <person name="Grunwald N.J."/>
            <person name="Huang W."/>
            <person name="Ivors K.L."/>
            <person name="Jones R.W."/>
            <person name="Kamoun S."/>
            <person name="Krampis K."/>
            <person name="Lamour K.H."/>
            <person name="Lee M.K."/>
            <person name="McDonald W.H."/>
            <person name="Medina M."/>
            <person name="Meijer H.J."/>
            <person name="Nordberg E.K."/>
            <person name="Maclean D.J."/>
            <person name="Ospina-Giraldo M.D."/>
            <person name="Morris P.F."/>
            <person name="Phuntumart V."/>
            <person name="Putnam N.H."/>
            <person name="Rash S."/>
            <person name="Rose J.K."/>
            <person name="Sakihama Y."/>
            <person name="Salamov A.A."/>
            <person name="Savidor A."/>
            <person name="Scheuring C.F."/>
            <person name="Smith B.M."/>
            <person name="Sobral B.W."/>
            <person name="Terry A."/>
            <person name="Torto-Alalibo T.A."/>
            <person name="Win J."/>
            <person name="Xu Z."/>
            <person name="Zhang H."/>
            <person name="Grigoriev I.V."/>
            <person name="Rokhsar D.S."/>
            <person name="Boore J.L."/>
        </authorList>
    </citation>
    <scope>NUCLEOTIDE SEQUENCE [LARGE SCALE GENOMIC DNA]</scope>
    <source>
        <strain evidence="2 3">P6497</strain>
    </source>
</reference>
<dbReference type="GeneID" id="20645871"/>
<dbReference type="OMA" id="IRMNCEK"/>
<evidence type="ECO:0000313" key="2">
    <source>
        <dbReference type="EMBL" id="EGZ20954.1"/>
    </source>
</evidence>
<keyword evidence="3" id="KW-1185">Reference proteome</keyword>
<evidence type="ECO:0000313" key="3">
    <source>
        <dbReference type="Proteomes" id="UP000002640"/>
    </source>
</evidence>
<evidence type="ECO:0000256" key="1">
    <source>
        <dbReference type="SAM" id="MobiDB-lite"/>
    </source>
</evidence>
<sequence>MLALADQCDSAAAWLQQGGMIELYHRGEADQNLPVQVEQRCPHYQELSRFFQAVVEVPSAVSVSDNSNGAPALVAPEPARNMQELDANAAGPRDKQKRKREPRTNSAPSKKRQKQETRRSTAAASVLQSAKNAARSASPAATRQSEGDFTDTAASRDTKDDLSRRLLECELQQKEDLARCHLEGEREREQVRTNSEQEREEIRMNCEKLLSRHKLLSAGVPIDVVDRAFPL</sequence>
<dbReference type="RefSeq" id="XP_009523671.1">
    <property type="nucleotide sequence ID" value="XM_009525376.1"/>
</dbReference>
<dbReference type="AlphaFoldDB" id="G4Z633"/>
<dbReference type="InParanoid" id="G4Z633"/>
<feature type="region of interest" description="Disordered" evidence="1">
    <location>
        <begin position="61"/>
        <end position="160"/>
    </location>
</feature>
<organism evidence="2 3">
    <name type="scientific">Phytophthora sojae (strain P6497)</name>
    <name type="common">Soybean stem and root rot agent</name>
    <name type="synonym">Phytophthora megasperma f. sp. glycines</name>
    <dbReference type="NCBI Taxonomy" id="1094619"/>
    <lineage>
        <taxon>Eukaryota</taxon>
        <taxon>Sar</taxon>
        <taxon>Stramenopiles</taxon>
        <taxon>Oomycota</taxon>
        <taxon>Peronosporomycetes</taxon>
        <taxon>Peronosporales</taxon>
        <taxon>Peronosporaceae</taxon>
        <taxon>Phytophthora</taxon>
    </lineage>
</organism>
<protein>
    <submittedName>
        <fullName evidence="2">Uncharacterized protein</fullName>
    </submittedName>
</protein>
<dbReference type="Proteomes" id="UP000002640">
    <property type="component" value="Unassembled WGS sequence"/>
</dbReference>
<gene>
    <name evidence="2" type="ORF">PHYSODRAFT_329002</name>
</gene>
<proteinExistence type="predicted"/>
<dbReference type="EMBL" id="JH159153">
    <property type="protein sequence ID" value="EGZ20954.1"/>
    <property type="molecule type" value="Genomic_DNA"/>
</dbReference>
<feature type="compositionally biased region" description="Low complexity" evidence="1">
    <location>
        <begin position="129"/>
        <end position="141"/>
    </location>
</feature>